<reference evidence="3" key="1">
    <citation type="submission" date="2018-11" db="EMBL/GenBank/DDBJ databases">
        <title>Genome sequencing of a novel mesophilic and cellulolytic organism within the genus Hungateiclostridium.</title>
        <authorList>
            <person name="Rettenmaier R."/>
            <person name="Liebl W."/>
            <person name="Zverlov V."/>
        </authorList>
    </citation>
    <scope>NUCLEOTIDE SEQUENCE [LARGE SCALE GENOMIC DNA]</scope>
    <source>
        <strain evidence="3">N2K1</strain>
    </source>
</reference>
<dbReference type="Proteomes" id="UP000289166">
    <property type="component" value="Unassembled WGS sequence"/>
</dbReference>
<accession>A0A4Q0I2B8</accession>
<comment type="caution">
    <text evidence="2">The sequence shown here is derived from an EMBL/GenBank/DDBJ whole genome shotgun (WGS) entry which is preliminary data.</text>
</comment>
<feature type="compositionally biased region" description="Polar residues" evidence="1">
    <location>
        <begin position="142"/>
        <end position="157"/>
    </location>
</feature>
<gene>
    <name evidence="2" type="ORF">EFD62_15710</name>
</gene>
<dbReference type="AlphaFoldDB" id="A0A4Q0I2B8"/>
<dbReference type="RefSeq" id="WP_128706444.1">
    <property type="nucleotide sequence ID" value="NZ_RLII01000035.1"/>
</dbReference>
<dbReference type="InterPro" id="IPR019117">
    <property type="entry name" value="CRISPR-assoc_protein_Cmr3"/>
</dbReference>
<evidence type="ECO:0000313" key="3">
    <source>
        <dbReference type="Proteomes" id="UP000289166"/>
    </source>
</evidence>
<evidence type="ECO:0000256" key="1">
    <source>
        <dbReference type="SAM" id="MobiDB-lite"/>
    </source>
</evidence>
<organism evidence="2 3">
    <name type="scientific">Acetivibrio mesophilus</name>
    <dbReference type="NCBI Taxonomy" id="2487273"/>
    <lineage>
        <taxon>Bacteria</taxon>
        <taxon>Bacillati</taxon>
        <taxon>Bacillota</taxon>
        <taxon>Clostridia</taxon>
        <taxon>Eubacteriales</taxon>
        <taxon>Oscillospiraceae</taxon>
        <taxon>Acetivibrio</taxon>
    </lineage>
</organism>
<feature type="region of interest" description="Disordered" evidence="1">
    <location>
        <begin position="142"/>
        <end position="162"/>
    </location>
</feature>
<dbReference type="EMBL" id="RLII01000035">
    <property type="protein sequence ID" value="RXE57795.1"/>
    <property type="molecule type" value="Genomic_DNA"/>
</dbReference>
<proteinExistence type="predicted"/>
<dbReference type="OrthoDB" id="1953349at2"/>
<dbReference type="Pfam" id="PF09700">
    <property type="entry name" value="Cas_Cmr3"/>
    <property type="match status" value="1"/>
</dbReference>
<evidence type="ECO:0000313" key="2">
    <source>
        <dbReference type="EMBL" id="RXE57795.1"/>
    </source>
</evidence>
<keyword evidence="3" id="KW-1185">Reference proteome</keyword>
<evidence type="ECO:0008006" key="4">
    <source>
        <dbReference type="Google" id="ProtNLM"/>
    </source>
</evidence>
<sequence>MMYEYLIKLKPLDMFFFGGEITFSSGGEVKSDEEGKGTSGRQDKRKNYLVTSNLFPQQTSLLGMIRKQLLKNKNMFKENPKDYTQHDIADMKKLIGERSFSFGGRKEKQSFGVIENLSPVFIMKKDEMYVSVPLDDSSILNKPSSENNEGNHHSTMSDGVCVSHNKSNSEKRVYKPYRLIREDGKTNFGDSIFLLENYEPKKGLSEGLLNVANGEIITVGDVFQEVEKIGIRIQKKGMKQEDDYYKQTFYRLNNDYYFAFYVTLKEKLDESSNLFATLGGEGSTFKLELECVDDKSDPQVCEFPNCLRNSVLNKEKEEKKDCYDKIILISDTFFEEDIHNYCVFNIIMTEDFRNFNYRSGNYTYSKKNISNKYTMIKKGSVLYTDKPEALKSKIDEYKGLKQIGYNYYI</sequence>
<name>A0A4Q0I2B8_9FIRM</name>
<protein>
    <recommendedName>
        <fullName evidence="4">CRISPR-associated protein Cmr3</fullName>
    </recommendedName>
</protein>